<gene>
    <name evidence="1" type="ORF">H9867_08800</name>
</gene>
<organism evidence="1 2">
    <name type="scientific">Candidatus Corynebacterium gallistercoris</name>
    <dbReference type="NCBI Taxonomy" id="2838530"/>
    <lineage>
        <taxon>Bacteria</taxon>
        <taxon>Bacillati</taxon>
        <taxon>Actinomycetota</taxon>
        <taxon>Actinomycetes</taxon>
        <taxon>Mycobacteriales</taxon>
        <taxon>Corynebacteriaceae</taxon>
        <taxon>Corynebacterium</taxon>
    </lineage>
</organism>
<evidence type="ECO:0000313" key="1">
    <source>
        <dbReference type="EMBL" id="HIW96559.1"/>
    </source>
</evidence>
<dbReference type="EMBL" id="DXFZ01000107">
    <property type="protein sequence ID" value="HIW96559.1"/>
    <property type="molecule type" value="Genomic_DNA"/>
</dbReference>
<accession>A0A9D1RYN7</accession>
<proteinExistence type="predicted"/>
<reference evidence="1" key="2">
    <citation type="submission" date="2021-04" db="EMBL/GenBank/DDBJ databases">
        <authorList>
            <person name="Gilroy R."/>
        </authorList>
    </citation>
    <scope>NUCLEOTIDE SEQUENCE</scope>
    <source>
        <strain evidence="1">4376</strain>
    </source>
</reference>
<dbReference type="Proteomes" id="UP000824189">
    <property type="component" value="Unassembled WGS sequence"/>
</dbReference>
<reference evidence="1" key="1">
    <citation type="journal article" date="2021" name="PeerJ">
        <title>Extensive microbial diversity within the chicken gut microbiome revealed by metagenomics and culture.</title>
        <authorList>
            <person name="Gilroy R."/>
            <person name="Ravi A."/>
            <person name="Getino M."/>
            <person name="Pursley I."/>
            <person name="Horton D.L."/>
            <person name="Alikhan N.F."/>
            <person name="Baker D."/>
            <person name="Gharbi K."/>
            <person name="Hall N."/>
            <person name="Watson M."/>
            <person name="Adriaenssens E.M."/>
            <person name="Foster-Nyarko E."/>
            <person name="Jarju S."/>
            <person name="Secka A."/>
            <person name="Antonio M."/>
            <person name="Oren A."/>
            <person name="Chaudhuri R.R."/>
            <person name="La Ragione R."/>
            <person name="Hildebrand F."/>
            <person name="Pallen M.J."/>
        </authorList>
    </citation>
    <scope>NUCLEOTIDE SEQUENCE</scope>
    <source>
        <strain evidence="1">4376</strain>
    </source>
</reference>
<protein>
    <submittedName>
        <fullName evidence="1">Uncharacterized protein</fullName>
    </submittedName>
</protein>
<evidence type="ECO:0000313" key="2">
    <source>
        <dbReference type="Proteomes" id="UP000824189"/>
    </source>
</evidence>
<dbReference type="SUPFAM" id="SSF51905">
    <property type="entry name" value="FAD/NAD(P)-binding domain"/>
    <property type="match status" value="1"/>
</dbReference>
<sequence>MSIAGLGPAGAVLAMRAVARGYRVTACDPAVAEGDCLPLWPATYGVLAADVPPWAESFFHPSFPLHVCTPTVRTLPFSYRMANKQALRDAFREAVAAGLVEVVRDARPDCDVDCSGAPRTDEALWQFAYGEVVDFSCGGDATPTPAPTPLFMDWR</sequence>
<feature type="non-terminal residue" evidence="1">
    <location>
        <position position="155"/>
    </location>
</feature>
<dbReference type="InterPro" id="IPR036188">
    <property type="entry name" value="FAD/NAD-bd_sf"/>
</dbReference>
<name>A0A9D1RYN7_9CORY</name>
<comment type="caution">
    <text evidence="1">The sequence shown here is derived from an EMBL/GenBank/DDBJ whole genome shotgun (WGS) entry which is preliminary data.</text>
</comment>
<dbReference type="AlphaFoldDB" id="A0A9D1RYN7"/>